<dbReference type="InterPro" id="IPR018289">
    <property type="entry name" value="MULE_transposase_dom"/>
</dbReference>
<name>A0A8H6Z6M8_9AGAR</name>
<protein>
    <submittedName>
        <fullName evidence="2">Sister chromatid cohesion protein</fullName>
    </submittedName>
</protein>
<dbReference type="Pfam" id="PF10551">
    <property type="entry name" value="MULE"/>
    <property type="match status" value="1"/>
</dbReference>
<gene>
    <name evidence="2" type="ORF">MVEN_00051800</name>
</gene>
<evidence type="ECO:0000313" key="2">
    <source>
        <dbReference type="EMBL" id="KAF7371939.1"/>
    </source>
</evidence>
<dbReference type="EMBL" id="JACAZI010000001">
    <property type="protein sequence ID" value="KAF7371939.1"/>
    <property type="molecule type" value="Genomic_DNA"/>
</dbReference>
<evidence type="ECO:0000259" key="1">
    <source>
        <dbReference type="Pfam" id="PF10551"/>
    </source>
</evidence>
<accession>A0A8H6Z6M8</accession>
<reference evidence="2" key="1">
    <citation type="submission" date="2020-05" db="EMBL/GenBank/DDBJ databases">
        <title>Mycena genomes resolve the evolution of fungal bioluminescence.</title>
        <authorList>
            <person name="Tsai I.J."/>
        </authorList>
    </citation>
    <scope>NUCLEOTIDE SEQUENCE</scope>
    <source>
        <strain evidence="2">CCC161011</strain>
    </source>
</reference>
<evidence type="ECO:0000313" key="3">
    <source>
        <dbReference type="Proteomes" id="UP000620124"/>
    </source>
</evidence>
<comment type="caution">
    <text evidence="2">The sequence shown here is derived from an EMBL/GenBank/DDBJ whole genome shotgun (WGS) entry which is preliminary data.</text>
</comment>
<dbReference type="OrthoDB" id="2437251at2759"/>
<feature type="domain" description="MULE transposase" evidence="1">
    <location>
        <begin position="100"/>
        <end position="196"/>
    </location>
</feature>
<keyword evidence="3" id="KW-1185">Reference proteome</keyword>
<dbReference type="Proteomes" id="UP000620124">
    <property type="component" value="Unassembled WGS sequence"/>
</dbReference>
<proteinExistence type="predicted"/>
<organism evidence="2 3">
    <name type="scientific">Mycena venus</name>
    <dbReference type="NCBI Taxonomy" id="2733690"/>
    <lineage>
        <taxon>Eukaryota</taxon>
        <taxon>Fungi</taxon>
        <taxon>Dikarya</taxon>
        <taxon>Basidiomycota</taxon>
        <taxon>Agaricomycotina</taxon>
        <taxon>Agaricomycetes</taxon>
        <taxon>Agaricomycetidae</taxon>
        <taxon>Agaricales</taxon>
        <taxon>Marasmiineae</taxon>
        <taxon>Mycenaceae</taxon>
        <taxon>Mycena</taxon>
    </lineage>
</organism>
<sequence>MAQLWDGILKIIPNPPFTRKVISSMLSQINATEWKRDPDELKSAKILLDEFSHPEPDPTTGKTPLYSIESIPLLEEPGFNAIAFCLPKILREVGGRVREISLDSAWDTNGSCYEVFALLGEVYGSGMPLGYLLIQSSSNAAAGGKERFIRQLLAHFRAVWKIKAIITLSDKEWSEINAFLAEYPEAKHQLCFWHALRALKKRLSILRRMPAHYDVALAHSEFTWIDKKFIPIAQCQDLQMNTWVAPNAIPQVIVRFQGVPMSSAPKPISTTPSLTLRLNGVVRAIVPRLKPSVEQPVVDADNEGEEGDLMDDVENFLDKDNDEDEEDGPDWMFEDGEKHCIPRGCRHRVCLQG</sequence>
<dbReference type="AlphaFoldDB" id="A0A8H6Z6M8"/>